<dbReference type="Proteomes" id="UP000191554">
    <property type="component" value="Unassembled WGS sequence"/>
</dbReference>
<dbReference type="OrthoDB" id="1740110at2"/>
<evidence type="ECO:0000313" key="2">
    <source>
        <dbReference type="EMBL" id="OPX45877.1"/>
    </source>
</evidence>
<dbReference type="SUPFAM" id="SSF47336">
    <property type="entry name" value="ACP-like"/>
    <property type="match status" value="1"/>
</dbReference>
<protein>
    <submittedName>
        <fullName evidence="2">Acyl carrier protein</fullName>
    </submittedName>
</protein>
<reference evidence="2 3" key="1">
    <citation type="submission" date="2017-03" db="EMBL/GenBank/DDBJ databases">
        <title>Genome sequence of Clostridium hungatei DSM 14427.</title>
        <authorList>
            <person name="Poehlein A."/>
            <person name="Daniel R."/>
        </authorList>
    </citation>
    <scope>NUCLEOTIDE SEQUENCE [LARGE SCALE GENOMIC DNA]</scope>
    <source>
        <strain evidence="2 3">DSM 14427</strain>
    </source>
</reference>
<accession>A0A1V4SRM7</accession>
<name>A0A1V4SRM7_RUMHU</name>
<dbReference type="STRING" id="48256.CLHUN_03500"/>
<dbReference type="AlphaFoldDB" id="A0A1V4SRM7"/>
<dbReference type="RefSeq" id="WP_080062841.1">
    <property type="nucleotide sequence ID" value="NZ_MZGX01000002.1"/>
</dbReference>
<proteinExistence type="predicted"/>
<comment type="caution">
    <text evidence="2">The sequence shown here is derived from an EMBL/GenBank/DDBJ whole genome shotgun (WGS) entry which is preliminary data.</text>
</comment>
<dbReference type="Pfam" id="PF00550">
    <property type="entry name" value="PP-binding"/>
    <property type="match status" value="1"/>
</dbReference>
<dbReference type="EMBL" id="MZGX01000002">
    <property type="protein sequence ID" value="OPX45877.1"/>
    <property type="molecule type" value="Genomic_DNA"/>
</dbReference>
<dbReference type="Gene3D" id="1.10.1200.10">
    <property type="entry name" value="ACP-like"/>
    <property type="match status" value="1"/>
</dbReference>
<feature type="domain" description="Carrier" evidence="1">
    <location>
        <begin position="2"/>
        <end position="81"/>
    </location>
</feature>
<dbReference type="PROSITE" id="PS50075">
    <property type="entry name" value="CARRIER"/>
    <property type="match status" value="1"/>
</dbReference>
<keyword evidence="3" id="KW-1185">Reference proteome</keyword>
<sequence length="81" mass="9152">MEVRRSDVINILSKALDVDINVLSQIGDDEDIGPYGLDSIKGIQAMILLEGEFDIELVDEDLLLENVNTINKIKKTFEKYI</sequence>
<evidence type="ECO:0000259" key="1">
    <source>
        <dbReference type="PROSITE" id="PS50075"/>
    </source>
</evidence>
<gene>
    <name evidence="2" type="ORF">CLHUN_03500</name>
</gene>
<dbReference type="InterPro" id="IPR009081">
    <property type="entry name" value="PP-bd_ACP"/>
</dbReference>
<organism evidence="2 3">
    <name type="scientific">Ruminiclostridium hungatei</name>
    <name type="common">Clostridium hungatei</name>
    <dbReference type="NCBI Taxonomy" id="48256"/>
    <lineage>
        <taxon>Bacteria</taxon>
        <taxon>Bacillati</taxon>
        <taxon>Bacillota</taxon>
        <taxon>Clostridia</taxon>
        <taxon>Eubacteriales</taxon>
        <taxon>Oscillospiraceae</taxon>
        <taxon>Ruminiclostridium</taxon>
    </lineage>
</organism>
<evidence type="ECO:0000313" key="3">
    <source>
        <dbReference type="Proteomes" id="UP000191554"/>
    </source>
</evidence>
<dbReference type="InterPro" id="IPR036736">
    <property type="entry name" value="ACP-like_sf"/>
</dbReference>